<accession>A0A919XAG0</accession>
<dbReference type="Pfam" id="PF12647">
    <property type="entry name" value="RNHCP"/>
    <property type="match status" value="1"/>
</dbReference>
<keyword evidence="3" id="KW-1185">Reference proteome</keyword>
<dbReference type="RefSeq" id="WP_212920840.1">
    <property type="nucleotide sequence ID" value="NZ_BORP01000003.1"/>
</dbReference>
<evidence type="ECO:0000259" key="1">
    <source>
        <dbReference type="Pfam" id="PF12647"/>
    </source>
</evidence>
<dbReference type="Proteomes" id="UP000676917">
    <property type="component" value="Unassembled WGS sequence"/>
</dbReference>
<proteinExistence type="predicted"/>
<feature type="domain" description="RNHCP" evidence="1">
    <location>
        <begin position="8"/>
        <end position="89"/>
    </location>
</feature>
<sequence length="105" mass="11828">MSRISENTAFQCGNCGANVMPLTNGSYRNHCPFCLFSKHLDNQPGDRLSNCQGLMRPISLDYSGKKGYQIIHECIKCGKLQRNKVAYNTIQEDNILSLMTSYSLM</sequence>
<dbReference type="InterPro" id="IPR024439">
    <property type="entry name" value="RNHCP"/>
</dbReference>
<reference evidence="2" key="1">
    <citation type="submission" date="2021-03" db="EMBL/GenBank/DDBJ databases">
        <title>Antimicrobial resistance genes in bacteria isolated from Japanese honey, and their potential for conferring macrolide and lincosamide resistance in the American foulbrood pathogen Paenibacillus larvae.</title>
        <authorList>
            <person name="Okamoto M."/>
            <person name="Kumagai M."/>
            <person name="Kanamori H."/>
            <person name="Takamatsu D."/>
        </authorList>
    </citation>
    <scope>NUCLEOTIDE SEQUENCE</scope>
    <source>
        <strain evidence="2">J43TS3</strain>
    </source>
</reference>
<dbReference type="EMBL" id="BORP01000003">
    <property type="protein sequence ID" value="GIO27352.1"/>
    <property type="molecule type" value="Genomic_DNA"/>
</dbReference>
<protein>
    <recommendedName>
        <fullName evidence="1">RNHCP domain-containing protein</fullName>
    </recommendedName>
</protein>
<comment type="caution">
    <text evidence="2">The sequence shown here is derived from an EMBL/GenBank/DDBJ whole genome shotgun (WGS) entry which is preliminary data.</text>
</comment>
<name>A0A919XAG0_9BACI</name>
<gene>
    <name evidence="2" type="ORF">J43TS3_19630</name>
</gene>
<dbReference type="AlphaFoldDB" id="A0A919XAG0"/>
<organism evidence="2 3">
    <name type="scientific">Ornithinibacillus bavariensis</name>
    <dbReference type="NCBI Taxonomy" id="545502"/>
    <lineage>
        <taxon>Bacteria</taxon>
        <taxon>Bacillati</taxon>
        <taxon>Bacillota</taxon>
        <taxon>Bacilli</taxon>
        <taxon>Bacillales</taxon>
        <taxon>Bacillaceae</taxon>
        <taxon>Ornithinibacillus</taxon>
    </lineage>
</organism>
<evidence type="ECO:0000313" key="3">
    <source>
        <dbReference type="Proteomes" id="UP000676917"/>
    </source>
</evidence>
<evidence type="ECO:0000313" key="2">
    <source>
        <dbReference type="EMBL" id="GIO27352.1"/>
    </source>
</evidence>